<keyword evidence="4" id="KW-0472">Membrane</keyword>
<evidence type="ECO:0000256" key="2">
    <source>
        <dbReference type="ARBA" id="ARBA00022777"/>
    </source>
</evidence>
<evidence type="ECO:0000313" key="6">
    <source>
        <dbReference type="EMBL" id="SMP72223.1"/>
    </source>
</evidence>
<organism evidence="6 7">
    <name type="scientific">Neorhodopirellula lusitana</name>
    <dbReference type="NCBI Taxonomy" id="445327"/>
    <lineage>
        <taxon>Bacteria</taxon>
        <taxon>Pseudomonadati</taxon>
        <taxon>Planctomycetota</taxon>
        <taxon>Planctomycetia</taxon>
        <taxon>Pirellulales</taxon>
        <taxon>Pirellulaceae</taxon>
        <taxon>Neorhodopirellula</taxon>
    </lineage>
</organism>
<dbReference type="EMBL" id="FXUG01000015">
    <property type="protein sequence ID" value="SMP72223.1"/>
    <property type="molecule type" value="Genomic_DNA"/>
</dbReference>
<dbReference type="Pfam" id="PF07730">
    <property type="entry name" value="HisKA_3"/>
    <property type="match status" value="1"/>
</dbReference>
<protein>
    <submittedName>
        <fullName evidence="6">Histidine kinase-, DNA gyrase B-, and HSP90-like ATPase</fullName>
    </submittedName>
</protein>
<dbReference type="SUPFAM" id="SSF55874">
    <property type="entry name" value="ATPase domain of HSP90 chaperone/DNA topoisomerase II/histidine kinase"/>
    <property type="match status" value="1"/>
</dbReference>
<feature type="domain" description="Histidine kinase" evidence="5">
    <location>
        <begin position="617"/>
        <end position="706"/>
    </location>
</feature>
<keyword evidence="2" id="KW-0418">Kinase</keyword>
<evidence type="ECO:0000256" key="3">
    <source>
        <dbReference type="ARBA" id="ARBA00023012"/>
    </source>
</evidence>
<dbReference type="PANTHER" id="PTHR24421:SF62">
    <property type="entry name" value="SENSORY TRANSDUCTION HISTIDINE KINASE"/>
    <property type="match status" value="1"/>
</dbReference>
<keyword evidence="3" id="KW-0902">Two-component regulatory system</keyword>
<keyword evidence="4" id="KW-1133">Transmembrane helix</keyword>
<name>A0ABY1QI98_9BACT</name>
<feature type="transmembrane region" description="Helical" evidence="4">
    <location>
        <begin position="457"/>
        <end position="478"/>
    </location>
</feature>
<dbReference type="InterPro" id="IPR011712">
    <property type="entry name" value="Sig_transdc_His_kin_sub3_dim/P"/>
</dbReference>
<reference evidence="6 7" key="1">
    <citation type="submission" date="2017-05" db="EMBL/GenBank/DDBJ databases">
        <authorList>
            <person name="Varghese N."/>
            <person name="Submissions S."/>
        </authorList>
    </citation>
    <scope>NUCLEOTIDE SEQUENCE [LARGE SCALE GENOMIC DNA]</scope>
    <source>
        <strain evidence="6 7">DSM 25457</strain>
    </source>
</reference>
<evidence type="ECO:0000256" key="1">
    <source>
        <dbReference type="ARBA" id="ARBA00022679"/>
    </source>
</evidence>
<dbReference type="InterPro" id="IPR036890">
    <property type="entry name" value="HATPase_C_sf"/>
</dbReference>
<evidence type="ECO:0000259" key="5">
    <source>
        <dbReference type="PROSITE" id="PS50109"/>
    </source>
</evidence>
<sequence length="706" mass="77334">MLIKSLICLIALSALPEVHDDQTSVDELSSPQTTVASIRNLSDAEANRRYPVQMKGTVLLATPSSFVFHDGETAIWCERPRTDDESRIHLSAGMTVEIKGQSNRGHNAPLIQCSEVTVTGTGELPVPRKSSFSELQSGVLDCQWVTIDGVGISAQQGNFLQMAGTSVVVSTFGGKFFFNSTAVSPEMMESVIDAEITVTGVCLPRFNNRGNVLDSDIMSCVSDGLKITKEANKNPFESNKVTLGSLFEFSPVWSPTHRKVVTGTVTACEPGHQIFITDGEHNLRVIPQTYDIFKIGDVIQCAGFLEMEENFPVLRTSIIQTIGSDKPPEPSSVTPDSVLSIQLLAPNSDQRDHQAGLVRLSGNLIAVEDQLGKPFQLILDADGSLVPVTLASFQPPRQLRKIRPGSTLEVTGICSIRTSDRPEVNRMLRAESFEIRLRSPQDVTVLSTASWWNATRLLLLLAGTVALLLAALLVIFWMRRRIAQRGSELAEARREKDALELVAATTKQERTRVAADLHDTLEQSLAGVALQLRAIETARSKDLADRNLSLATQILSQSREDLRRSVWNLRLTDSGVTLLREELRKTCLAIFSVTPITAEVGGRGEERKLDVLTTDNLLMIAKEAMTNALKHSSPNHIQIDVDYTADQVSLCVTDDGCGFDADRVAGTHQGHFGLTGMQERVRRIGGELMLVSNPEHGTRIEVTVPR</sequence>
<keyword evidence="4" id="KW-0812">Transmembrane</keyword>
<evidence type="ECO:0000313" key="7">
    <source>
        <dbReference type="Proteomes" id="UP001158067"/>
    </source>
</evidence>
<keyword evidence="1" id="KW-0808">Transferase</keyword>
<dbReference type="InterPro" id="IPR005467">
    <property type="entry name" value="His_kinase_dom"/>
</dbReference>
<dbReference type="Pfam" id="PF02518">
    <property type="entry name" value="HATPase_c"/>
    <property type="match status" value="1"/>
</dbReference>
<dbReference type="CDD" id="cd16917">
    <property type="entry name" value="HATPase_UhpB-NarQ-NarX-like"/>
    <property type="match status" value="1"/>
</dbReference>
<dbReference type="RefSeq" id="WP_283434555.1">
    <property type="nucleotide sequence ID" value="NZ_FXUG01000015.1"/>
</dbReference>
<dbReference type="PROSITE" id="PS50109">
    <property type="entry name" value="HIS_KIN"/>
    <property type="match status" value="1"/>
</dbReference>
<accession>A0ABY1QI98</accession>
<comment type="caution">
    <text evidence="6">The sequence shown here is derived from an EMBL/GenBank/DDBJ whole genome shotgun (WGS) entry which is preliminary data.</text>
</comment>
<proteinExistence type="predicted"/>
<dbReference type="InterPro" id="IPR003594">
    <property type="entry name" value="HATPase_dom"/>
</dbReference>
<dbReference type="SMART" id="SM00387">
    <property type="entry name" value="HATPase_c"/>
    <property type="match status" value="1"/>
</dbReference>
<evidence type="ECO:0000256" key="4">
    <source>
        <dbReference type="SAM" id="Phobius"/>
    </source>
</evidence>
<dbReference type="Gene3D" id="1.20.5.1930">
    <property type="match status" value="1"/>
</dbReference>
<gene>
    <name evidence="6" type="ORF">SAMN06265222_11518</name>
</gene>
<dbReference type="Proteomes" id="UP001158067">
    <property type="component" value="Unassembled WGS sequence"/>
</dbReference>
<dbReference type="Gene3D" id="3.30.565.10">
    <property type="entry name" value="Histidine kinase-like ATPase, C-terminal domain"/>
    <property type="match status" value="1"/>
</dbReference>
<keyword evidence="7" id="KW-1185">Reference proteome</keyword>
<dbReference type="InterPro" id="IPR050482">
    <property type="entry name" value="Sensor_HK_TwoCompSys"/>
</dbReference>
<dbReference type="PANTHER" id="PTHR24421">
    <property type="entry name" value="NITRATE/NITRITE SENSOR PROTEIN NARX-RELATED"/>
    <property type="match status" value="1"/>
</dbReference>